<dbReference type="AlphaFoldDB" id="A0A0D6ZDJ9"/>
<evidence type="ECO:0000256" key="2">
    <source>
        <dbReference type="SAM" id="SignalP"/>
    </source>
</evidence>
<evidence type="ECO:0000256" key="1">
    <source>
        <dbReference type="ARBA" id="ARBA00022729"/>
    </source>
</evidence>
<name>A0A0D6ZDJ9_9BACI</name>
<reference evidence="4 5" key="1">
    <citation type="submission" date="2015-01" db="EMBL/GenBank/DDBJ databases">
        <title>Draft genome sequences of the supercritical CO2 tolerant bacteria Bacillus subterraneus MITOT1 and Bacillus cereus MIT0214.</title>
        <authorList>
            <person name="Peet K.C."/>
            <person name="Thompson J.R."/>
        </authorList>
    </citation>
    <scope>NUCLEOTIDE SEQUENCE [LARGE SCALE GENOMIC DNA]</scope>
    <source>
        <strain evidence="4 5">MITOT1</strain>
    </source>
</reference>
<dbReference type="Pfam" id="PF11611">
    <property type="entry name" value="DUF4352"/>
    <property type="match status" value="1"/>
</dbReference>
<gene>
    <name evidence="4" type="ORF">UB32_07530</name>
</gene>
<dbReference type="InterPro" id="IPR029050">
    <property type="entry name" value="Immunoprotect_excell_Ig-like"/>
</dbReference>
<feature type="domain" description="DUF4352" evidence="3">
    <location>
        <begin position="78"/>
        <end position="192"/>
    </location>
</feature>
<dbReference type="EMBL" id="JXIQ01000062">
    <property type="protein sequence ID" value="KIY22663.1"/>
    <property type="molecule type" value="Genomic_DNA"/>
</dbReference>
<organism evidence="4 5">
    <name type="scientific">Mesobacillus subterraneus</name>
    <dbReference type="NCBI Taxonomy" id="285983"/>
    <lineage>
        <taxon>Bacteria</taxon>
        <taxon>Bacillati</taxon>
        <taxon>Bacillota</taxon>
        <taxon>Bacilli</taxon>
        <taxon>Bacillales</taxon>
        <taxon>Bacillaceae</taxon>
        <taxon>Mesobacillus</taxon>
    </lineage>
</organism>
<dbReference type="OrthoDB" id="2352213at2"/>
<dbReference type="Proteomes" id="UP000032512">
    <property type="component" value="Unassembled WGS sequence"/>
</dbReference>
<sequence>MRKYLQLFLAASLLTGCSFAEADSNKTEKSTVINGSPTKKNTDVYVPNPQVSEDISLHKVGDSIIDDKGELTLKSMKEVDKTFQVNGIEYTVKDVKLLHFVPAYSLIDFFHAYTHEEEFDFVKISVELKNHSNENYHFGPVAMVKINGSIHKTWEDDFYLENLNGEISAGQTKLGSLGFIVEELDSLDKVELLSGDIVDDNKKKVADPVSLVVNGN</sequence>
<feature type="signal peptide" evidence="2">
    <location>
        <begin position="1"/>
        <end position="22"/>
    </location>
</feature>
<dbReference type="PATRIC" id="fig|285983.3.peg.4095"/>
<evidence type="ECO:0000313" key="5">
    <source>
        <dbReference type="Proteomes" id="UP000032512"/>
    </source>
</evidence>
<accession>A0A0D6ZDJ9</accession>
<protein>
    <recommendedName>
        <fullName evidence="3">DUF4352 domain-containing protein</fullName>
    </recommendedName>
</protein>
<dbReference type="RefSeq" id="WP_044392533.1">
    <property type="nucleotide sequence ID" value="NZ_JXIQ01000062.1"/>
</dbReference>
<keyword evidence="1 2" id="KW-0732">Signal</keyword>
<dbReference type="InterPro" id="IPR029051">
    <property type="entry name" value="DUF4352"/>
</dbReference>
<proteinExistence type="predicted"/>
<comment type="caution">
    <text evidence="4">The sequence shown here is derived from an EMBL/GenBank/DDBJ whole genome shotgun (WGS) entry which is preliminary data.</text>
</comment>
<keyword evidence="5" id="KW-1185">Reference proteome</keyword>
<evidence type="ECO:0000313" key="4">
    <source>
        <dbReference type="EMBL" id="KIY22663.1"/>
    </source>
</evidence>
<feature type="chain" id="PRO_5002315796" description="DUF4352 domain-containing protein" evidence="2">
    <location>
        <begin position="23"/>
        <end position="216"/>
    </location>
</feature>
<dbReference type="Gene3D" id="2.60.40.1240">
    <property type="match status" value="1"/>
</dbReference>
<dbReference type="PROSITE" id="PS51257">
    <property type="entry name" value="PROKAR_LIPOPROTEIN"/>
    <property type="match status" value="1"/>
</dbReference>
<evidence type="ECO:0000259" key="3">
    <source>
        <dbReference type="Pfam" id="PF11611"/>
    </source>
</evidence>